<dbReference type="AlphaFoldDB" id="A0AAN7SGR4"/>
<evidence type="ECO:0000256" key="1">
    <source>
        <dbReference type="SAM" id="MobiDB-lite"/>
    </source>
</evidence>
<proteinExistence type="predicted"/>
<organism evidence="2 3">
    <name type="scientific">Aquatica leii</name>
    <dbReference type="NCBI Taxonomy" id="1421715"/>
    <lineage>
        <taxon>Eukaryota</taxon>
        <taxon>Metazoa</taxon>
        <taxon>Ecdysozoa</taxon>
        <taxon>Arthropoda</taxon>
        <taxon>Hexapoda</taxon>
        <taxon>Insecta</taxon>
        <taxon>Pterygota</taxon>
        <taxon>Neoptera</taxon>
        <taxon>Endopterygota</taxon>
        <taxon>Coleoptera</taxon>
        <taxon>Polyphaga</taxon>
        <taxon>Elateriformia</taxon>
        <taxon>Elateroidea</taxon>
        <taxon>Lampyridae</taxon>
        <taxon>Luciolinae</taxon>
        <taxon>Aquatica</taxon>
    </lineage>
</organism>
<evidence type="ECO:0000313" key="2">
    <source>
        <dbReference type="EMBL" id="KAK4879119.1"/>
    </source>
</evidence>
<keyword evidence="3" id="KW-1185">Reference proteome</keyword>
<feature type="non-terminal residue" evidence="2">
    <location>
        <position position="287"/>
    </location>
</feature>
<reference evidence="3" key="1">
    <citation type="submission" date="2023-01" db="EMBL/GenBank/DDBJ databases">
        <title>Key to firefly adult light organ development and bioluminescence: homeobox transcription factors regulate luciferase expression and transportation to peroxisome.</title>
        <authorList>
            <person name="Fu X."/>
        </authorList>
    </citation>
    <scope>NUCLEOTIDE SEQUENCE [LARGE SCALE GENOMIC DNA]</scope>
</reference>
<dbReference type="PANTHER" id="PTHR15491:SF18">
    <property type="entry name" value="CIZ1 ZINC FINGER PROTEIN, ISOFORM A"/>
    <property type="match status" value="1"/>
</dbReference>
<dbReference type="InterPro" id="IPR026811">
    <property type="entry name" value="CIZ1"/>
</dbReference>
<protein>
    <submittedName>
        <fullName evidence="2">Uncharacterized protein</fullName>
    </submittedName>
</protein>
<dbReference type="PANTHER" id="PTHR15491">
    <property type="match status" value="1"/>
</dbReference>
<sequence>STDEEDSEEKKESDNEASDKKKTENDGNDENDAKEGDAEIKKTTQKTPNKENDKEDSDTEKHHRKNFIKLACPHYNVKCLSFGKYSAHLHSSRHVTAMRHVAMKQKNAQRKLEKSTDDLAPRTNFCSLCKLNYKQLKATHQASDSHKNMKKFLMPYCRVCRITFKTRNEMNGDKSDKDDGSGNEEYNLENFMTINSVGDKINVGIEQIRKIEVYYCELCHMYLPRVENADLERTLAKHCKQRTHMQRYIRYKEDKEIASRAEPDDANEDLGDILAEAESGNKSSDED</sequence>
<feature type="region of interest" description="Disordered" evidence="1">
    <location>
        <begin position="1"/>
        <end position="62"/>
    </location>
</feature>
<feature type="region of interest" description="Disordered" evidence="1">
    <location>
        <begin position="256"/>
        <end position="287"/>
    </location>
</feature>
<feature type="non-terminal residue" evidence="2">
    <location>
        <position position="1"/>
    </location>
</feature>
<name>A0AAN7SGR4_9COLE</name>
<gene>
    <name evidence="2" type="ORF">RN001_007265</name>
</gene>
<dbReference type="EMBL" id="JARPUR010000003">
    <property type="protein sequence ID" value="KAK4879119.1"/>
    <property type="molecule type" value="Genomic_DNA"/>
</dbReference>
<dbReference type="Proteomes" id="UP001353858">
    <property type="component" value="Unassembled WGS sequence"/>
</dbReference>
<accession>A0AAN7SGR4</accession>
<comment type="caution">
    <text evidence="2">The sequence shown here is derived from an EMBL/GenBank/DDBJ whole genome shotgun (WGS) entry which is preliminary data.</text>
</comment>
<feature type="compositionally biased region" description="Basic and acidic residues" evidence="1">
    <location>
        <begin position="8"/>
        <end position="53"/>
    </location>
</feature>
<evidence type="ECO:0000313" key="3">
    <source>
        <dbReference type="Proteomes" id="UP001353858"/>
    </source>
</evidence>